<keyword evidence="3" id="KW-1003">Cell membrane</keyword>
<keyword evidence="5 7" id="KW-1133">Transmembrane helix</keyword>
<evidence type="ECO:0000256" key="3">
    <source>
        <dbReference type="ARBA" id="ARBA00022475"/>
    </source>
</evidence>
<organism evidence="8 9">
    <name type="scientific">Termititenax aidoneus</name>
    <dbReference type="NCBI Taxonomy" id="2218524"/>
    <lineage>
        <taxon>Bacteria</taxon>
        <taxon>Bacillati</taxon>
        <taxon>Candidatus Margulisiibacteriota</taxon>
        <taxon>Candidatus Termititenacia</taxon>
        <taxon>Candidatus Termititenacales</taxon>
        <taxon>Candidatus Termititenacaceae</taxon>
        <taxon>Candidatus Termititenax</taxon>
    </lineage>
</organism>
<feature type="transmembrane region" description="Helical" evidence="7">
    <location>
        <begin position="42"/>
        <end position="64"/>
    </location>
</feature>
<dbReference type="CDD" id="cd06173">
    <property type="entry name" value="MFS_MefA_like"/>
    <property type="match status" value="1"/>
</dbReference>
<evidence type="ECO:0000256" key="1">
    <source>
        <dbReference type="ARBA" id="ARBA00004651"/>
    </source>
</evidence>
<comment type="caution">
    <text evidence="8">The sequence shown here is derived from an EMBL/GenBank/DDBJ whole genome shotgun (WGS) entry which is preliminary data.</text>
</comment>
<dbReference type="GO" id="GO:0005886">
    <property type="term" value="C:plasma membrane"/>
    <property type="evidence" value="ECO:0007669"/>
    <property type="project" value="UniProtKB-SubCell"/>
</dbReference>
<evidence type="ECO:0000256" key="5">
    <source>
        <dbReference type="ARBA" id="ARBA00022989"/>
    </source>
</evidence>
<evidence type="ECO:0000256" key="4">
    <source>
        <dbReference type="ARBA" id="ARBA00022692"/>
    </source>
</evidence>
<comment type="subcellular location">
    <subcellularLocation>
        <location evidence="1">Cell membrane</location>
        <topology evidence="1">Multi-pass membrane protein</topology>
    </subcellularLocation>
</comment>
<dbReference type="PANTHER" id="PTHR43266:SF10">
    <property type="entry name" value="BACILYSIN EXPORTER BACE-RELATED"/>
    <property type="match status" value="1"/>
</dbReference>
<dbReference type="Proteomes" id="UP000269352">
    <property type="component" value="Unassembled WGS sequence"/>
</dbReference>
<reference evidence="8 9" key="1">
    <citation type="journal article" date="2019" name="ISME J.">
        <title>Genome analyses of uncultured TG2/ZB3 bacteria in 'Margulisbacteria' specifically attached to ectosymbiotic spirochetes of protists in the termite gut.</title>
        <authorList>
            <person name="Utami Y.D."/>
            <person name="Kuwahara H."/>
            <person name="Igai K."/>
            <person name="Murakami T."/>
            <person name="Sugaya K."/>
            <person name="Morikawa T."/>
            <person name="Nagura Y."/>
            <person name="Yuki M."/>
            <person name="Deevong P."/>
            <person name="Inoue T."/>
            <person name="Kihara K."/>
            <person name="Lo N."/>
            <person name="Yamada A."/>
            <person name="Ohkuma M."/>
            <person name="Hongoh Y."/>
        </authorList>
    </citation>
    <scope>NUCLEOTIDE SEQUENCE [LARGE SCALE GENOMIC DNA]</scope>
    <source>
        <strain evidence="8">NkOx7-01</strain>
    </source>
</reference>
<dbReference type="InterPro" id="IPR011701">
    <property type="entry name" value="MFS"/>
</dbReference>
<keyword evidence="6 7" id="KW-0472">Membrane</keyword>
<feature type="transmembrane region" description="Helical" evidence="7">
    <location>
        <begin position="312"/>
        <end position="334"/>
    </location>
</feature>
<feature type="transmembrane region" description="Helical" evidence="7">
    <location>
        <begin position="374"/>
        <end position="394"/>
    </location>
</feature>
<dbReference type="GO" id="GO:0022857">
    <property type="term" value="F:transmembrane transporter activity"/>
    <property type="evidence" value="ECO:0007669"/>
    <property type="project" value="InterPro"/>
</dbReference>
<dbReference type="EMBL" id="BGZN01000141">
    <property type="protein sequence ID" value="GBR75049.1"/>
    <property type="molecule type" value="Genomic_DNA"/>
</dbReference>
<feature type="transmembrane region" description="Helical" evidence="7">
    <location>
        <begin position="263"/>
        <end position="282"/>
    </location>
</feature>
<feature type="transmembrane region" description="Helical" evidence="7">
    <location>
        <begin position="166"/>
        <end position="186"/>
    </location>
</feature>
<dbReference type="Gene3D" id="1.20.1250.20">
    <property type="entry name" value="MFS general substrate transporter like domains"/>
    <property type="match status" value="1"/>
</dbReference>
<dbReference type="PANTHER" id="PTHR43266">
    <property type="entry name" value="MACROLIDE-EFFLUX PROTEIN"/>
    <property type="match status" value="1"/>
</dbReference>
<keyword evidence="2" id="KW-0813">Transport</keyword>
<gene>
    <name evidence="8" type="primary">mef</name>
    <name evidence="8" type="ORF">NO1_2112</name>
</gene>
<dbReference type="Pfam" id="PF07690">
    <property type="entry name" value="MFS_1"/>
    <property type="match status" value="1"/>
</dbReference>
<sequence>MKNWKKNAALFLSGQALSIFGSLVVQHAIGWHIVLKSQSGALMTFYVLAAFLPMFLISPFGGIWADRFNRKHLINLADGSVALASLIVAILLMFGFDHYGILLFCSSVRALGQGIQMPAVGAFIPQIVPAQQLTRVNGLQSAIQSFSTLTAPLLAGTLMSVAPLEILFFLDVSTAALSIGILYFGVKTPRQSQANTPIQHSVSGYFSDLKAGLQYIWKHAFVFELIILAAIFTFCMSPAGFLTPLQTARNFGSEVWRLSAIEITFSAGTLLGGILISVWGGFKRKTATMALSCAVFGSLTIGLGLAGNFPLYVALMAAMGLVVPLYNTPVMVLLQTNVEAAYMGRVMSVFLMLGSALMPLSMLIFGPLADTVKIDFLLIGTGLVMALLAIPYLASKKLRAAG</sequence>
<accession>A0A388TEH3</accession>
<dbReference type="SUPFAM" id="SSF103473">
    <property type="entry name" value="MFS general substrate transporter"/>
    <property type="match status" value="1"/>
</dbReference>
<keyword evidence="9" id="KW-1185">Reference proteome</keyword>
<proteinExistence type="predicted"/>
<feature type="transmembrane region" description="Helical" evidence="7">
    <location>
        <begin position="220"/>
        <end position="243"/>
    </location>
</feature>
<feature type="transmembrane region" description="Helical" evidence="7">
    <location>
        <begin position="289"/>
        <end position="306"/>
    </location>
</feature>
<evidence type="ECO:0000313" key="8">
    <source>
        <dbReference type="EMBL" id="GBR75049.1"/>
    </source>
</evidence>
<name>A0A388TEH3_TERA1</name>
<dbReference type="AlphaFoldDB" id="A0A388TEH3"/>
<dbReference type="InterPro" id="IPR036259">
    <property type="entry name" value="MFS_trans_sf"/>
</dbReference>
<evidence type="ECO:0000256" key="2">
    <source>
        <dbReference type="ARBA" id="ARBA00022448"/>
    </source>
</evidence>
<keyword evidence="4 7" id="KW-0812">Transmembrane</keyword>
<evidence type="ECO:0000256" key="7">
    <source>
        <dbReference type="SAM" id="Phobius"/>
    </source>
</evidence>
<evidence type="ECO:0000256" key="6">
    <source>
        <dbReference type="ARBA" id="ARBA00023136"/>
    </source>
</evidence>
<evidence type="ECO:0000313" key="9">
    <source>
        <dbReference type="Proteomes" id="UP000269352"/>
    </source>
</evidence>
<protein>
    <submittedName>
        <fullName evidence="8">MFS transporter macrolide efflux protein</fullName>
    </submittedName>
</protein>
<feature type="transmembrane region" description="Helical" evidence="7">
    <location>
        <begin position="346"/>
        <end position="368"/>
    </location>
</feature>
<feature type="transmembrane region" description="Helical" evidence="7">
    <location>
        <begin position="76"/>
        <end position="96"/>
    </location>
</feature>